<dbReference type="Proteomes" id="UP000597138">
    <property type="component" value="Unassembled WGS sequence"/>
</dbReference>
<dbReference type="EMBL" id="JFHE01000032">
    <property type="protein sequence ID" value="KDR29113.1"/>
    <property type="molecule type" value="Genomic_DNA"/>
</dbReference>
<evidence type="ECO:0000313" key="4">
    <source>
        <dbReference type="Proteomes" id="UP000597138"/>
    </source>
</evidence>
<reference evidence="1" key="4">
    <citation type="submission" date="2024-05" db="EMBL/GenBank/DDBJ databases">
        <authorList>
            <person name="Sun Q."/>
            <person name="Zhou Y."/>
        </authorList>
    </citation>
    <scope>NUCLEOTIDE SEQUENCE</scope>
    <source>
        <strain evidence="1">CGMCC 1.11013</strain>
    </source>
</reference>
<dbReference type="AlphaFoldDB" id="A0A069NKW0"/>
<dbReference type="eggNOG" id="ENOG5032P8P">
    <property type="taxonomic scope" value="Bacteria"/>
</dbReference>
<sequence>MQPPADQSIERTMYILGQIGAIICHERGPRPDTTILTMMASRPAEGFWHAVAQMNELCPAIRGPRRTLLQWKRKEVIRLSRMLPHPLPGDACSRTQMPFWAGYCQYWDDVLRQHVECETEQPAVAMDEVSARRINA</sequence>
<keyword evidence="4" id="KW-1185">Reference proteome</keyword>
<evidence type="ECO:0000313" key="2">
    <source>
        <dbReference type="EMBL" id="KDR29113.1"/>
    </source>
</evidence>
<gene>
    <name evidence="2" type="ORF">BG57_18430</name>
    <name evidence="1" type="ORF">GCM10010985_26330</name>
</gene>
<evidence type="ECO:0000313" key="3">
    <source>
        <dbReference type="Proteomes" id="UP000027439"/>
    </source>
</evidence>
<accession>A0A069NKW0</accession>
<reference evidence="1" key="1">
    <citation type="journal article" date="2014" name="Int. J. Syst. Evol. Microbiol.">
        <title>Complete genome of a new Firmicutes species belonging to the dominant human colonic microbiota ('Ruminococcus bicirculans') reveals two chromosomes and a selective capacity to utilize plant glucans.</title>
        <authorList>
            <consortium name="NISC Comparative Sequencing Program"/>
            <person name="Wegmann U."/>
            <person name="Louis P."/>
            <person name="Goesmann A."/>
            <person name="Henrissat B."/>
            <person name="Duncan S.H."/>
            <person name="Flint H.J."/>
        </authorList>
    </citation>
    <scope>NUCLEOTIDE SEQUENCE</scope>
    <source>
        <strain evidence="1">CGMCC 1.11013</strain>
    </source>
</reference>
<reference evidence="4" key="3">
    <citation type="journal article" date="2019" name="Int. J. Syst. Evol. Microbiol.">
        <title>The Global Catalogue of Microorganisms (GCM) 10K type strain sequencing project: providing services to taxonomists for standard genome sequencing and annotation.</title>
        <authorList>
            <consortium name="The Broad Institute Genomics Platform"/>
            <consortium name="The Broad Institute Genome Sequencing Center for Infectious Disease"/>
            <person name="Wu L."/>
            <person name="Ma J."/>
        </authorList>
    </citation>
    <scope>NUCLEOTIDE SEQUENCE [LARGE SCALE GENOMIC DNA]</scope>
    <source>
        <strain evidence="4">CGMCC 1.11013</strain>
    </source>
</reference>
<dbReference type="EMBL" id="BMEG01000004">
    <property type="protein sequence ID" value="GGD70589.1"/>
    <property type="molecule type" value="Genomic_DNA"/>
</dbReference>
<organism evidence="2 3">
    <name type="scientific">Caballeronia grimmiae</name>
    <dbReference type="NCBI Taxonomy" id="1071679"/>
    <lineage>
        <taxon>Bacteria</taxon>
        <taxon>Pseudomonadati</taxon>
        <taxon>Pseudomonadota</taxon>
        <taxon>Betaproteobacteria</taxon>
        <taxon>Burkholderiales</taxon>
        <taxon>Burkholderiaceae</taxon>
        <taxon>Caballeronia</taxon>
    </lineage>
</organism>
<dbReference type="Proteomes" id="UP000027439">
    <property type="component" value="Unassembled WGS sequence"/>
</dbReference>
<evidence type="ECO:0000313" key="1">
    <source>
        <dbReference type="EMBL" id="GGD70589.1"/>
    </source>
</evidence>
<reference evidence="2 3" key="2">
    <citation type="submission" date="2014-03" db="EMBL/GenBank/DDBJ databases">
        <title>Draft Genome Sequences of Four Burkholderia Strains.</title>
        <authorList>
            <person name="Liu X.Y."/>
            <person name="Li C.X."/>
            <person name="Xu J.H."/>
        </authorList>
    </citation>
    <scope>NUCLEOTIDE SEQUENCE [LARGE SCALE GENOMIC DNA]</scope>
    <source>
        <strain evidence="2 3">R27</strain>
    </source>
</reference>
<name>A0A069NKW0_9BURK</name>
<proteinExistence type="predicted"/>
<comment type="caution">
    <text evidence="2">The sequence shown here is derived from an EMBL/GenBank/DDBJ whole genome shotgun (WGS) entry which is preliminary data.</text>
</comment>
<protein>
    <submittedName>
        <fullName evidence="2">Uncharacterized protein</fullName>
    </submittedName>
</protein>